<keyword evidence="6 18" id="KW-0812">Transmembrane</keyword>
<dbReference type="InterPro" id="IPR027417">
    <property type="entry name" value="P-loop_NTPase"/>
</dbReference>
<protein>
    <recommendedName>
        <fullName evidence="16">Putative tyrosine-protein kinase EpsB</fullName>
    </recommendedName>
    <alternativeName>
        <fullName evidence="17">EPS I polysaccharide export protein EpsB</fullName>
    </alternativeName>
</protein>
<evidence type="ECO:0000313" key="23">
    <source>
        <dbReference type="Proteomes" id="UP000035963"/>
    </source>
</evidence>
<evidence type="ECO:0000256" key="5">
    <source>
        <dbReference type="ARBA" id="ARBA00022679"/>
    </source>
</evidence>
<feature type="domain" description="Tyrosine-protein kinase G-rich" evidence="21">
    <location>
        <begin position="390"/>
        <end position="470"/>
    </location>
</feature>
<dbReference type="EMBL" id="AEJF01000144">
    <property type="protein sequence ID" value="KLU23554.1"/>
    <property type="molecule type" value="Genomic_DNA"/>
</dbReference>
<dbReference type="InterPro" id="IPR050445">
    <property type="entry name" value="Bact_polysacc_biosynth/exp"/>
</dbReference>
<evidence type="ECO:0000256" key="11">
    <source>
        <dbReference type="ARBA" id="ARBA00023136"/>
    </source>
</evidence>
<dbReference type="GO" id="GO:0042802">
    <property type="term" value="F:identical protein binding"/>
    <property type="evidence" value="ECO:0007669"/>
    <property type="project" value="UniProtKB-ARBA"/>
</dbReference>
<evidence type="ECO:0000256" key="14">
    <source>
        <dbReference type="ARBA" id="ARBA00053015"/>
    </source>
</evidence>
<evidence type="ECO:0000313" key="22">
    <source>
        <dbReference type="EMBL" id="KLU23554.1"/>
    </source>
</evidence>
<keyword evidence="23" id="KW-1185">Reference proteome</keyword>
<dbReference type="GO" id="GO:0000271">
    <property type="term" value="P:polysaccharide biosynthetic process"/>
    <property type="evidence" value="ECO:0007669"/>
    <property type="project" value="UniProtKB-KW"/>
</dbReference>
<dbReference type="OrthoDB" id="9808257at2"/>
<evidence type="ECO:0000256" key="18">
    <source>
        <dbReference type="SAM" id="Phobius"/>
    </source>
</evidence>
<dbReference type="Gene3D" id="3.40.50.300">
    <property type="entry name" value="P-loop containing nucleotide triphosphate hydrolases"/>
    <property type="match status" value="1"/>
</dbReference>
<evidence type="ECO:0000259" key="21">
    <source>
        <dbReference type="Pfam" id="PF13807"/>
    </source>
</evidence>
<evidence type="ECO:0000256" key="13">
    <source>
        <dbReference type="ARBA" id="ARBA00023169"/>
    </source>
</evidence>
<evidence type="ECO:0000256" key="9">
    <source>
        <dbReference type="ARBA" id="ARBA00022840"/>
    </source>
</evidence>
<comment type="caution">
    <text evidence="22">The sequence shown here is derived from an EMBL/GenBank/DDBJ whole genome shotgun (WGS) entry which is preliminary data.</text>
</comment>
<comment type="function">
    <text evidence="15">Probably involved in polymerization and/or export of exopolysaccharide EPS I which functions as a virulence factor. May be involved in an ATP-dependent process in the pathway for EPS I production, possibly export of the trimeric repeat units across the inner membrane or their polymerization.</text>
</comment>
<evidence type="ECO:0000256" key="2">
    <source>
        <dbReference type="ARBA" id="ARBA00008883"/>
    </source>
</evidence>
<evidence type="ECO:0000256" key="6">
    <source>
        <dbReference type="ARBA" id="ARBA00022692"/>
    </source>
</evidence>
<keyword evidence="9" id="KW-0067">ATP-binding</keyword>
<dbReference type="PATRIC" id="fig|908627.4.peg.5529"/>
<dbReference type="InterPro" id="IPR003856">
    <property type="entry name" value="LPS_length_determ_N"/>
</dbReference>
<dbReference type="Pfam" id="PF02706">
    <property type="entry name" value="Wzz"/>
    <property type="match status" value="1"/>
</dbReference>
<evidence type="ECO:0000256" key="15">
    <source>
        <dbReference type="ARBA" id="ARBA00054296"/>
    </source>
</evidence>
<comment type="catalytic activity">
    <reaction evidence="14">
        <text>L-tyrosyl-[protein] + ATP = O-phospho-L-tyrosyl-[protein] + ADP + H(+)</text>
        <dbReference type="Rhea" id="RHEA:10596"/>
        <dbReference type="Rhea" id="RHEA-COMP:10136"/>
        <dbReference type="Rhea" id="RHEA-COMP:20101"/>
        <dbReference type="ChEBI" id="CHEBI:15378"/>
        <dbReference type="ChEBI" id="CHEBI:30616"/>
        <dbReference type="ChEBI" id="CHEBI:46858"/>
        <dbReference type="ChEBI" id="CHEBI:61978"/>
        <dbReference type="ChEBI" id="CHEBI:456216"/>
    </reaction>
</comment>
<keyword evidence="10 18" id="KW-1133">Transmembrane helix</keyword>
<evidence type="ECO:0000256" key="8">
    <source>
        <dbReference type="ARBA" id="ARBA00022777"/>
    </source>
</evidence>
<feature type="transmembrane region" description="Helical" evidence="18">
    <location>
        <begin position="32"/>
        <end position="51"/>
    </location>
</feature>
<dbReference type="InterPro" id="IPR032807">
    <property type="entry name" value="GNVR"/>
</dbReference>
<keyword evidence="8 22" id="KW-0418">Kinase</keyword>
<dbReference type="CDD" id="cd05387">
    <property type="entry name" value="BY-kinase"/>
    <property type="match status" value="1"/>
</dbReference>
<dbReference type="SUPFAM" id="SSF52540">
    <property type="entry name" value="P-loop containing nucleoside triphosphate hydrolases"/>
    <property type="match status" value="1"/>
</dbReference>
<dbReference type="Proteomes" id="UP000035963">
    <property type="component" value="Unassembled WGS sequence"/>
</dbReference>
<keyword evidence="11 18" id="KW-0472">Membrane</keyword>
<dbReference type="GO" id="GO:0005886">
    <property type="term" value="C:plasma membrane"/>
    <property type="evidence" value="ECO:0007669"/>
    <property type="project" value="UniProtKB-SubCell"/>
</dbReference>
<dbReference type="NCBIfam" id="TIGR01007">
    <property type="entry name" value="eps_fam"/>
    <property type="match status" value="1"/>
</dbReference>
<dbReference type="InterPro" id="IPR005700">
    <property type="entry name" value="EPS_ExoP-like"/>
</dbReference>
<dbReference type="PANTHER" id="PTHR32309:SF32">
    <property type="entry name" value="TYROSINE-PROTEIN KINASE ETK-RELATED"/>
    <property type="match status" value="1"/>
</dbReference>
<dbReference type="PANTHER" id="PTHR32309">
    <property type="entry name" value="TYROSINE-PROTEIN KINASE"/>
    <property type="match status" value="1"/>
</dbReference>
<evidence type="ECO:0000259" key="19">
    <source>
        <dbReference type="Pfam" id="PF02706"/>
    </source>
</evidence>
<keyword evidence="13" id="KW-0270">Exopolysaccharide synthesis</keyword>
<gene>
    <name evidence="22" type="ORF">EOS_24770</name>
</gene>
<keyword evidence="3" id="KW-1003">Cell membrane</keyword>
<name>A0A0J1CSA5_9BURK</name>
<comment type="subcellular location">
    <subcellularLocation>
        <location evidence="1">Cell inner membrane</location>
        <topology evidence="1">Multi-pass membrane protein</topology>
    </subcellularLocation>
</comment>
<evidence type="ECO:0000256" key="7">
    <source>
        <dbReference type="ARBA" id="ARBA00022741"/>
    </source>
</evidence>
<feature type="domain" description="Polysaccharide chain length determinant N-terminal" evidence="19">
    <location>
        <begin position="16"/>
        <end position="110"/>
    </location>
</feature>
<dbReference type="Pfam" id="PF13614">
    <property type="entry name" value="AAA_31"/>
    <property type="match status" value="1"/>
</dbReference>
<dbReference type="AlphaFoldDB" id="A0A0J1CSA5"/>
<dbReference type="RefSeq" id="WP_047849362.1">
    <property type="nucleotide sequence ID" value="NZ_AEJF01000144.1"/>
</dbReference>
<reference evidence="22 23" key="1">
    <citation type="journal article" date="2015" name="Genome Announc.">
        <title>Draft Genome Sequence of Burkholderia sp. Strain PML1(12), an Ectomycorrhizosphere-Inhabiting Bacterium with Effective Mineral-Weathering Ability.</title>
        <authorList>
            <person name="Uroz S."/>
            <person name="Oger P."/>
        </authorList>
    </citation>
    <scope>NUCLEOTIDE SEQUENCE [LARGE SCALE GENOMIC DNA]</scope>
    <source>
        <strain evidence="23">PML1(12)</strain>
    </source>
</reference>
<feature type="transmembrane region" description="Helical" evidence="18">
    <location>
        <begin position="447"/>
        <end position="467"/>
    </location>
</feature>
<dbReference type="NCBIfam" id="TIGR01005">
    <property type="entry name" value="eps_transp_fam"/>
    <property type="match status" value="1"/>
</dbReference>
<evidence type="ECO:0000256" key="4">
    <source>
        <dbReference type="ARBA" id="ARBA00022519"/>
    </source>
</evidence>
<keyword evidence="5" id="KW-0808">Transferase</keyword>
<evidence type="ECO:0000256" key="10">
    <source>
        <dbReference type="ARBA" id="ARBA00022989"/>
    </source>
</evidence>
<dbReference type="Pfam" id="PF13807">
    <property type="entry name" value="GNVR"/>
    <property type="match status" value="1"/>
</dbReference>
<dbReference type="InterPro" id="IPR005702">
    <property type="entry name" value="Wzc-like_C"/>
</dbReference>
<evidence type="ECO:0000256" key="1">
    <source>
        <dbReference type="ARBA" id="ARBA00004429"/>
    </source>
</evidence>
<evidence type="ECO:0000256" key="12">
    <source>
        <dbReference type="ARBA" id="ARBA00023137"/>
    </source>
</evidence>
<dbReference type="GO" id="GO:0005524">
    <property type="term" value="F:ATP binding"/>
    <property type="evidence" value="ECO:0007669"/>
    <property type="project" value="UniProtKB-KW"/>
</dbReference>
<evidence type="ECO:0000259" key="20">
    <source>
        <dbReference type="Pfam" id="PF13614"/>
    </source>
</evidence>
<evidence type="ECO:0000256" key="16">
    <source>
        <dbReference type="ARBA" id="ARBA00067833"/>
    </source>
</evidence>
<keyword evidence="4" id="KW-0997">Cell inner membrane</keyword>
<dbReference type="InterPro" id="IPR025669">
    <property type="entry name" value="AAA_dom"/>
</dbReference>
<proteinExistence type="inferred from homology"/>
<organism evidence="22 23">
    <name type="scientific">Caballeronia mineralivorans PML1(12)</name>
    <dbReference type="NCBI Taxonomy" id="908627"/>
    <lineage>
        <taxon>Bacteria</taxon>
        <taxon>Pseudomonadati</taxon>
        <taxon>Pseudomonadota</taxon>
        <taxon>Betaproteobacteria</taxon>
        <taxon>Burkholderiales</taxon>
        <taxon>Burkholderiaceae</taxon>
        <taxon>Caballeronia</taxon>
    </lineage>
</organism>
<feature type="domain" description="AAA" evidence="20">
    <location>
        <begin position="557"/>
        <end position="682"/>
    </location>
</feature>
<dbReference type="GO" id="GO:0004713">
    <property type="term" value="F:protein tyrosine kinase activity"/>
    <property type="evidence" value="ECO:0007669"/>
    <property type="project" value="UniProtKB-KW"/>
</dbReference>
<sequence>MNLMTRPPSPPVDKEEDLDLVTILDVMIESRWLIALVTGAFLALGLLYAFATEPVYQTDIMIQVEESPDSSAAKSMLGDVSSLFDVKSTAAAESQILASRLVVTRAVEQLRTYIEAGPRRFPVIGNWLARQNDNLSTPGLFGFGGYGWGNERIDVQRFDVPQDLESKRFTLAVTDATHYRLSGSDLDQPFTGQVGRLETIPSSYGNLSLLVNSLHGNAGAEFVLRRYSKLKTIEKLQDNLDVQEKVKQSGILIASLQDTKPRRVADLLNAIATLYVAQNVARKSAEAAQSLQFLDTQLPEIKSRLEVAQARYTAMRDRRGSIDMTEEAKLALAQSADAKTRLLELQQRRDELILRFNPTHPAIRAIDEQLASLRRFTDTSAAQIKLLPDAQQDIVRSMLDVQVNTDLYTSLLNNFQQLQLVKAGKTGNVRLVDTAVTPEDPVKPKRLLVVLGSLLAGGFLGVVVAFVRNMLFRGISDPNEIERRSGLHVYSTIPLSERQQALSKRIRAKAPGVKMLALDAPEDPSIESFRSLRTALQFTMFNAKNNVVLITGPAPSVGKSFVSANFATVLSTAGKRVLLIDADLRKGYLHQYFGLERGVGLSEVISGQSSVEAALHRGVVPDLDFISTGAQPRNPAELLLNDRLLKLVQEVSEAYDIVVIDTAPVLVAADAGILAPAAGTVFLVAWASVTKMGEITESVKRLAQSGVEPTGVLFNGLNLMHVKYGYGSKYGAYRYAAYAYESDAKK</sequence>
<evidence type="ECO:0000256" key="3">
    <source>
        <dbReference type="ARBA" id="ARBA00022475"/>
    </source>
</evidence>
<evidence type="ECO:0000256" key="17">
    <source>
        <dbReference type="ARBA" id="ARBA00081049"/>
    </source>
</evidence>
<comment type="similarity">
    <text evidence="2">Belongs to the etk/wzc family.</text>
</comment>
<accession>A0A0J1CSA5</accession>
<dbReference type="Pfam" id="PF23607">
    <property type="entry name" value="WZC_N"/>
    <property type="match status" value="1"/>
</dbReference>
<keyword evidence="7" id="KW-0547">Nucleotide-binding</keyword>
<dbReference type="FunFam" id="3.40.50.300:FF:000527">
    <property type="entry name" value="Tyrosine-protein kinase etk"/>
    <property type="match status" value="1"/>
</dbReference>
<keyword evidence="12" id="KW-0829">Tyrosine-protein kinase</keyword>